<proteinExistence type="inferred from homology"/>
<dbReference type="InterPro" id="IPR004557">
    <property type="entry name" value="PrmC-related"/>
</dbReference>
<organism evidence="5">
    <name type="scientific">Archaeoglobus fulgidus</name>
    <dbReference type="NCBI Taxonomy" id="2234"/>
    <lineage>
        <taxon>Archaea</taxon>
        <taxon>Methanobacteriati</taxon>
        <taxon>Methanobacteriota</taxon>
        <taxon>Archaeoglobi</taxon>
        <taxon>Archaeoglobales</taxon>
        <taxon>Archaeoglobaceae</taxon>
        <taxon>Archaeoglobus</taxon>
    </lineage>
</organism>
<evidence type="ECO:0000256" key="4">
    <source>
        <dbReference type="ARBA" id="ARBA00022691"/>
    </source>
</evidence>
<dbReference type="InterPro" id="IPR002052">
    <property type="entry name" value="DNA_methylase_N6_adenine_CS"/>
</dbReference>
<dbReference type="GO" id="GO:0008757">
    <property type="term" value="F:S-adenosylmethionine-dependent methyltransferase activity"/>
    <property type="evidence" value="ECO:0007669"/>
    <property type="project" value="TreeGrafter"/>
</dbReference>
<evidence type="ECO:0000256" key="1">
    <source>
        <dbReference type="ARBA" id="ARBA00006149"/>
    </source>
</evidence>
<accession>A0A7C2S3Z1</accession>
<protein>
    <submittedName>
        <fullName evidence="5">Protein methyltransferase</fullName>
    </submittedName>
</protein>
<dbReference type="EMBL" id="DSCQ01000020">
    <property type="protein sequence ID" value="HET20786.1"/>
    <property type="molecule type" value="Genomic_DNA"/>
</dbReference>
<dbReference type="GO" id="GO:0003676">
    <property type="term" value="F:nucleic acid binding"/>
    <property type="evidence" value="ECO:0007669"/>
    <property type="project" value="InterPro"/>
</dbReference>
<dbReference type="GO" id="GO:0032259">
    <property type="term" value="P:methylation"/>
    <property type="evidence" value="ECO:0007669"/>
    <property type="project" value="UniProtKB-KW"/>
</dbReference>
<evidence type="ECO:0000313" key="6">
    <source>
        <dbReference type="EMBL" id="HFW32143.1"/>
    </source>
</evidence>
<dbReference type="NCBIfam" id="TIGR00537">
    <property type="entry name" value="hemK_rel_arch"/>
    <property type="match status" value="1"/>
</dbReference>
<evidence type="ECO:0000256" key="2">
    <source>
        <dbReference type="ARBA" id="ARBA00022603"/>
    </source>
</evidence>
<evidence type="ECO:0000256" key="3">
    <source>
        <dbReference type="ARBA" id="ARBA00022679"/>
    </source>
</evidence>
<reference evidence="5" key="1">
    <citation type="journal article" date="2020" name="mSystems">
        <title>Genome- and Community-Level Interaction Insights into Carbon Utilization and Element Cycling Functions of Hydrothermarchaeota in Hydrothermal Sediment.</title>
        <authorList>
            <person name="Zhou Z."/>
            <person name="Liu Y."/>
            <person name="Xu W."/>
            <person name="Pan J."/>
            <person name="Luo Z.H."/>
            <person name="Li M."/>
        </authorList>
    </citation>
    <scope>NUCLEOTIDE SEQUENCE [LARGE SCALE GENOMIC DNA]</scope>
    <source>
        <strain evidence="5">SpSt-12</strain>
        <strain evidence="7">SpSt-38</strain>
        <strain evidence="6">SpSt-87</strain>
    </source>
</reference>
<evidence type="ECO:0000313" key="5">
    <source>
        <dbReference type="EMBL" id="HET20786.1"/>
    </source>
</evidence>
<comment type="caution">
    <text evidence="5">The sequence shown here is derived from an EMBL/GenBank/DDBJ whole genome shotgun (WGS) entry which is preliminary data.</text>
</comment>
<keyword evidence="2 5" id="KW-0489">Methyltransferase</keyword>
<dbReference type="GO" id="GO:0008276">
    <property type="term" value="F:protein methyltransferase activity"/>
    <property type="evidence" value="ECO:0007669"/>
    <property type="project" value="TreeGrafter"/>
</dbReference>
<dbReference type="GO" id="GO:0035657">
    <property type="term" value="C:eRF1 methyltransferase complex"/>
    <property type="evidence" value="ECO:0007669"/>
    <property type="project" value="TreeGrafter"/>
</dbReference>
<dbReference type="EMBL" id="DTLB01000023">
    <property type="protein sequence ID" value="HFW32143.1"/>
    <property type="molecule type" value="Genomic_DNA"/>
</dbReference>
<keyword evidence="4" id="KW-0949">S-adenosyl-L-methionine</keyword>
<name>A0A7C2S3Z1_ARCFL</name>
<dbReference type="PROSITE" id="PS00092">
    <property type="entry name" value="N6_MTASE"/>
    <property type="match status" value="1"/>
</dbReference>
<dbReference type="CDD" id="cd02440">
    <property type="entry name" value="AdoMet_MTases"/>
    <property type="match status" value="1"/>
</dbReference>
<evidence type="ECO:0000313" key="7">
    <source>
        <dbReference type="EMBL" id="HGF86862.1"/>
    </source>
</evidence>
<gene>
    <name evidence="5" type="ORF">ENN70_01495</name>
    <name evidence="7" type="ORF">ENR21_00025</name>
    <name evidence="6" type="ORF">ENW66_04215</name>
</gene>
<sequence length="177" mass="20030">MIYEPAEDSELLLEAALKEIKPEDEVIEIGAGSGFVAERLKDMCKYILTTDISPYAARELRCRGLDVVMTDIAGGIKKKFSLVLFNPPYVELEDELKKGDWLDVAIDGGKRGLEVIRKFLDSLEEIMDDGGRAILIASSQNEPEIFDLIKSKKFVYEITGKKGVFFEMLYAIKIWRE</sequence>
<dbReference type="SUPFAM" id="SSF53335">
    <property type="entry name" value="S-adenosyl-L-methionine-dependent methyltransferases"/>
    <property type="match status" value="1"/>
</dbReference>
<comment type="similarity">
    <text evidence="1">Belongs to the eukaryotic/archaeal PrmC-related family.</text>
</comment>
<dbReference type="PANTHER" id="PTHR45875:SF1">
    <property type="entry name" value="METHYLTRANSFERASE N6AMT1"/>
    <property type="match status" value="1"/>
</dbReference>
<keyword evidence="3 5" id="KW-0808">Transferase</keyword>
<dbReference type="AlphaFoldDB" id="A0A7C2S3Z1"/>
<dbReference type="Gene3D" id="3.40.50.150">
    <property type="entry name" value="Vaccinia Virus protein VP39"/>
    <property type="match status" value="1"/>
</dbReference>
<dbReference type="PANTHER" id="PTHR45875">
    <property type="entry name" value="METHYLTRANSFERASE N6AMT1"/>
    <property type="match status" value="1"/>
</dbReference>
<dbReference type="EMBL" id="DSQD01000001">
    <property type="protein sequence ID" value="HGF86862.1"/>
    <property type="molecule type" value="Genomic_DNA"/>
</dbReference>
<dbReference type="InterPro" id="IPR029063">
    <property type="entry name" value="SAM-dependent_MTases_sf"/>
</dbReference>
<dbReference type="InterPro" id="IPR052190">
    <property type="entry name" value="Euk-Arch_PrmC-MTase"/>
</dbReference>